<proteinExistence type="predicted"/>
<dbReference type="AlphaFoldDB" id="A0A644UFE0"/>
<dbReference type="EMBL" id="VSSQ01000109">
    <property type="protein sequence ID" value="MPL77688.1"/>
    <property type="molecule type" value="Genomic_DNA"/>
</dbReference>
<comment type="caution">
    <text evidence="1">The sequence shown here is derived from an EMBL/GenBank/DDBJ whole genome shotgun (WGS) entry which is preliminary data.</text>
</comment>
<evidence type="ECO:0000313" key="1">
    <source>
        <dbReference type="EMBL" id="MPL77688.1"/>
    </source>
</evidence>
<organism evidence="1">
    <name type="scientific">bioreactor metagenome</name>
    <dbReference type="NCBI Taxonomy" id="1076179"/>
    <lineage>
        <taxon>unclassified sequences</taxon>
        <taxon>metagenomes</taxon>
        <taxon>ecological metagenomes</taxon>
    </lineage>
</organism>
<protein>
    <submittedName>
        <fullName evidence="1">Uncharacterized protein</fullName>
    </submittedName>
</protein>
<reference evidence="1" key="1">
    <citation type="submission" date="2019-08" db="EMBL/GenBank/DDBJ databases">
        <authorList>
            <person name="Kucharzyk K."/>
            <person name="Murdoch R.W."/>
            <person name="Higgins S."/>
            <person name="Loffler F."/>
        </authorList>
    </citation>
    <scope>NUCLEOTIDE SEQUENCE</scope>
</reference>
<gene>
    <name evidence="1" type="ORF">SDC9_23545</name>
</gene>
<accession>A0A644UFE0</accession>
<sequence>MAATMGFTQTSDFTWILLDDQTYRMDFPIAASGFSQKNTLTLSGDKKTCSVIGIEFTKS</sequence>
<name>A0A644UFE0_9ZZZZ</name>